<name>A0A0F9J732_9ZZZZ</name>
<protein>
    <recommendedName>
        <fullName evidence="3">Molybdopterin converting factor subunit 1</fullName>
    </recommendedName>
</protein>
<dbReference type="InterPro" id="IPR016155">
    <property type="entry name" value="Mopterin_synth/thiamin_S_b"/>
</dbReference>
<dbReference type="GO" id="GO:0000166">
    <property type="term" value="F:nucleotide binding"/>
    <property type="evidence" value="ECO:0007669"/>
    <property type="project" value="UniProtKB-KW"/>
</dbReference>
<dbReference type="Pfam" id="PF02597">
    <property type="entry name" value="ThiS"/>
    <property type="match status" value="1"/>
</dbReference>
<gene>
    <name evidence="2" type="ORF">LCGC14_1791900</name>
</gene>
<dbReference type="PANTHER" id="PTHR33359:SF1">
    <property type="entry name" value="MOLYBDOPTERIN SYNTHASE SULFUR CARRIER SUBUNIT"/>
    <property type="match status" value="1"/>
</dbReference>
<comment type="caution">
    <text evidence="2">The sequence shown here is derived from an EMBL/GenBank/DDBJ whole genome shotgun (WGS) entry which is preliminary data.</text>
</comment>
<dbReference type="GO" id="GO:1990133">
    <property type="term" value="C:molybdopterin adenylyltransferase complex"/>
    <property type="evidence" value="ECO:0007669"/>
    <property type="project" value="TreeGrafter"/>
</dbReference>
<accession>A0A0F9J732</accession>
<dbReference type="AlphaFoldDB" id="A0A0F9J732"/>
<dbReference type="EMBL" id="LAZR01017127">
    <property type="protein sequence ID" value="KKM01691.1"/>
    <property type="molecule type" value="Genomic_DNA"/>
</dbReference>
<evidence type="ECO:0000256" key="1">
    <source>
        <dbReference type="ARBA" id="ARBA00022741"/>
    </source>
</evidence>
<evidence type="ECO:0000313" key="2">
    <source>
        <dbReference type="EMBL" id="KKM01691.1"/>
    </source>
</evidence>
<dbReference type="Gene3D" id="3.10.20.30">
    <property type="match status" value="1"/>
</dbReference>
<dbReference type="UniPathway" id="UPA00344"/>
<dbReference type="InterPro" id="IPR003749">
    <property type="entry name" value="ThiS/MoaD-like"/>
</dbReference>
<dbReference type="CDD" id="cd00754">
    <property type="entry name" value="Ubl_MoaD"/>
    <property type="match status" value="1"/>
</dbReference>
<dbReference type="InterPro" id="IPR044672">
    <property type="entry name" value="MOCS2A"/>
</dbReference>
<sequence>MKLRVRLFAAAKQAADCDSIDVELPEGTTIGRLRDQLAGEFPQLAGLVRQAMFSIDAEYAGDTEEIRPDADVACIPPVSGG</sequence>
<evidence type="ECO:0008006" key="3">
    <source>
        <dbReference type="Google" id="ProtNLM"/>
    </source>
</evidence>
<organism evidence="2">
    <name type="scientific">marine sediment metagenome</name>
    <dbReference type="NCBI Taxonomy" id="412755"/>
    <lineage>
        <taxon>unclassified sequences</taxon>
        <taxon>metagenomes</taxon>
        <taxon>ecological metagenomes</taxon>
    </lineage>
</organism>
<proteinExistence type="predicted"/>
<dbReference type="GO" id="GO:0006777">
    <property type="term" value="P:Mo-molybdopterin cofactor biosynthetic process"/>
    <property type="evidence" value="ECO:0007669"/>
    <property type="project" value="InterPro"/>
</dbReference>
<dbReference type="PANTHER" id="PTHR33359">
    <property type="entry name" value="MOLYBDOPTERIN SYNTHASE SULFUR CARRIER SUBUNIT"/>
    <property type="match status" value="1"/>
</dbReference>
<reference evidence="2" key="1">
    <citation type="journal article" date="2015" name="Nature">
        <title>Complex archaea that bridge the gap between prokaryotes and eukaryotes.</title>
        <authorList>
            <person name="Spang A."/>
            <person name="Saw J.H."/>
            <person name="Jorgensen S.L."/>
            <person name="Zaremba-Niedzwiedzka K."/>
            <person name="Martijn J."/>
            <person name="Lind A.E."/>
            <person name="van Eijk R."/>
            <person name="Schleper C."/>
            <person name="Guy L."/>
            <person name="Ettema T.J."/>
        </authorList>
    </citation>
    <scope>NUCLEOTIDE SEQUENCE</scope>
</reference>
<dbReference type="SUPFAM" id="SSF54285">
    <property type="entry name" value="MoaD/ThiS"/>
    <property type="match status" value="1"/>
</dbReference>
<dbReference type="InterPro" id="IPR012675">
    <property type="entry name" value="Beta-grasp_dom_sf"/>
</dbReference>
<keyword evidence="1" id="KW-0547">Nucleotide-binding</keyword>